<dbReference type="PANTHER" id="PTHR40255:SF1">
    <property type="entry name" value="PROTOPORPHYRINOGEN IX OXIDASE"/>
    <property type="match status" value="1"/>
</dbReference>
<dbReference type="GO" id="GO:0006782">
    <property type="term" value="P:protoporphyrinogen IX biosynthetic process"/>
    <property type="evidence" value="ECO:0007669"/>
    <property type="project" value="UniProtKB-UniRule"/>
</dbReference>
<feature type="transmembrane region" description="Helical" evidence="14">
    <location>
        <begin position="140"/>
        <end position="158"/>
    </location>
</feature>
<evidence type="ECO:0000256" key="13">
    <source>
        <dbReference type="ARBA" id="ARBA00048390"/>
    </source>
</evidence>
<evidence type="ECO:0000256" key="11">
    <source>
        <dbReference type="ARBA" id="ARBA00023004"/>
    </source>
</evidence>
<comment type="subcellular location">
    <subcellularLocation>
        <location evidence="1 14">Cell membrane</location>
        <topology evidence="1 14">Multi-pass membrane protein</topology>
    </subcellularLocation>
</comment>
<dbReference type="PANTHER" id="PTHR40255">
    <property type="entry name" value="UPF0093 MEMBRANE PROTEIN SLR1790"/>
    <property type="match status" value="1"/>
</dbReference>
<evidence type="ECO:0000256" key="9">
    <source>
        <dbReference type="ARBA" id="ARBA00022989"/>
    </source>
</evidence>
<keyword evidence="5 14" id="KW-1003">Cell membrane</keyword>
<comment type="similarity">
    <text evidence="3 14 15">Belongs to the HemJ family.</text>
</comment>
<dbReference type="UniPathway" id="UPA00251">
    <property type="reaction ID" value="UER00324"/>
</dbReference>
<evidence type="ECO:0000256" key="1">
    <source>
        <dbReference type="ARBA" id="ARBA00004651"/>
    </source>
</evidence>
<organism evidence="16 17">
    <name type="scientific">Halopseudomonas phragmitis</name>
    <dbReference type="NCBI Taxonomy" id="1931241"/>
    <lineage>
        <taxon>Bacteria</taxon>
        <taxon>Pseudomonadati</taxon>
        <taxon>Pseudomonadota</taxon>
        <taxon>Gammaproteobacteria</taxon>
        <taxon>Pseudomonadales</taxon>
        <taxon>Pseudomonadaceae</taxon>
        <taxon>Halopseudomonas</taxon>
    </lineage>
</organism>
<comment type="pathway">
    <text evidence="2 14 15">Porphyrin-containing compound metabolism; protoporphyrin-IX biosynthesis; protoporphyrin-IX from protoporphyrinogen-IX: step 1/1.</text>
</comment>
<dbReference type="EMBL" id="CP020100">
    <property type="protein sequence ID" value="AQZ93775.1"/>
    <property type="molecule type" value="Genomic_DNA"/>
</dbReference>
<comment type="function">
    <text evidence="14 15">Catalyzes the oxidation of protoporphyrinogen IX to protoporphyrin IX.</text>
</comment>
<keyword evidence="6 14" id="KW-0349">Heme</keyword>
<dbReference type="AlphaFoldDB" id="A0A1V0B1J4"/>
<evidence type="ECO:0000256" key="15">
    <source>
        <dbReference type="PIRNR" id="PIRNR004638"/>
    </source>
</evidence>
<evidence type="ECO:0000256" key="2">
    <source>
        <dbReference type="ARBA" id="ARBA00005073"/>
    </source>
</evidence>
<comment type="cofactor">
    <cofactor evidence="14 15">
        <name>heme b</name>
        <dbReference type="ChEBI" id="CHEBI:60344"/>
    </cofactor>
    <text evidence="14 15">Binds 1 heme b (iron(II)-protoporphyrin IX) group per subunit.</text>
</comment>
<dbReference type="Proteomes" id="UP000243488">
    <property type="component" value="Chromosome"/>
</dbReference>
<keyword evidence="9 14" id="KW-1133">Transmembrane helix</keyword>
<keyword evidence="11 14" id="KW-0408">Iron</keyword>
<dbReference type="HAMAP" id="MF_02239">
    <property type="entry name" value="HemJ"/>
    <property type="match status" value="1"/>
</dbReference>
<evidence type="ECO:0000256" key="4">
    <source>
        <dbReference type="ARBA" id="ARBA00017504"/>
    </source>
</evidence>
<evidence type="ECO:0000313" key="16">
    <source>
        <dbReference type="EMBL" id="AQZ93775.1"/>
    </source>
</evidence>
<feature type="transmembrane region" description="Helical" evidence="14">
    <location>
        <begin position="22"/>
        <end position="49"/>
    </location>
</feature>
<dbReference type="GO" id="GO:0046872">
    <property type="term" value="F:metal ion binding"/>
    <property type="evidence" value="ECO:0007669"/>
    <property type="project" value="UniProtKB-UniRule"/>
</dbReference>
<gene>
    <name evidence="16" type="ORF">BVH74_02945</name>
</gene>
<proteinExistence type="inferred from homology"/>
<evidence type="ECO:0000256" key="6">
    <source>
        <dbReference type="ARBA" id="ARBA00022617"/>
    </source>
</evidence>
<dbReference type="GO" id="GO:0005886">
    <property type="term" value="C:plasma membrane"/>
    <property type="evidence" value="ECO:0007669"/>
    <property type="project" value="UniProtKB-SubCell"/>
</dbReference>
<sequence length="161" mass="18740">MIRALAKITSARPREYLWSLSVYLWIKAFHIIAVVTWFAGLFYLPRLFVYHAMSEDRASQERFKVMERKLYRGIMIPSMLVAVGLGIWMLYLVPAWLQQGWMHAKLALVVALIGYHHACGTMVRRFANDANRRSHVFYRWFNEAPVLVLVAAVILVVVKPF</sequence>
<evidence type="ECO:0000313" key="17">
    <source>
        <dbReference type="Proteomes" id="UP000243488"/>
    </source>
</evidence>
<feature type="transmembrane region" description="Helical" evidence="14">
    <location>
        <begin position="100"/>
        <end position="119"/>
    </location>
</feature>
<accession>A0A1V0B1J4</accession>
<feature type="binding site" description="axial binding residue" evidence="14">
    <location>
        <position position="105"/>
    </location>
    <ligand>
        <name>heme</name>
        <dbReference type="ChEBI" id="CHEBI:30413"/>
    </ligand>
    <ligandPart>
        <name>Fe</name>
        <dbReference type="ChEBI" id="CHEBI:18248"/>
    </ligandPart>
</feature>
<evidence type="ECO:0000256" key="10">
    <source>
        <dbReference type="ARBA" id="ARBA00023002"/>
    </source>
</evidence>
<dbReference type="Pfam" id="PF03653">
    <property type="entry name" value="UPF0093"/>
    <property type="match status" value="1"/>
</dbReference>
<dbReference type="GO" id="GO:0070818">
    <property type="term" value="F:protoporphyrinogen oxidase activity"/>
    <property type="evidence" value="ECO:0007669"/>
    <property type="project" value="UniProtKB-UniRule"/>
</dbReference>
<feature type="transmembrane region" description="Helical" evidence="14">
    <location>
        <begin position="70"/>
        <end position="94"/>
    </location>
</feature>
<name>A0A1V0B1J4_9GAMM</name>
<keyword evidence="12 14" id="KW-0472">Membrane</keyword>
<keyword evidence="8 14" id="KW-0479">Metal-binding</keyword>
<comment type="catalytic activity">
    <reaction evidence="13 14 15">
        <text>protoporphyrinogen IX + 3 A = protoporphyrin IX + 3 AH2</text>
        <dbReference type="Rhea" id="RHEA:62000"/>
        <dbReference type="ChEBI" id="CHEBI:13193"/>
        <dbReference type="ChEBI" id="CHEBI:17499"/>
        <dbReference type="ChEBI" id="CHEBI:57306"/>
        <dbReference type="ChEBI" id="CHEBI:57307"/>
    </reaction>
</comment>
<dbReference type="NCBIfam" id="TIGR00701">
    <property type="entry name" value="protoporphyrinogen oxidase HemJ"/>
    <property type="match status" value="1"/>
</dbReference>
<evidence type="ECO:0000256" key="7">
    <source>
        <dbReference type="ARBA" id="ARBA00022692"/>
    </source>
</evidence>
<dbReference type="STRING" id="1931241.BVH74_02945"/>
<keyword evidence="17" id="KW-1185">Reference proteome</keyword>
<comment type="subunit">
    <text evidence="14">Homodimer.</text>
</comment>
<dbReference type="InterPro" id="IPR005265">
    <property type="entry name" value="HemJ-like"/>
</dbReference>
<keyword evidence="10 14" id="KW-0560">Oxidoreductase</keyword>
<evidence type="ECO:0000256" key="8">
    <source>
        <dbReference type="ARBA" id="ARBA00022723"/>
    </source>
</evidence>
<evidence type="ECO:0000256" key="14">
    <source>
        <dbReference type="HAMAP-Rule" id="MF_02239"/>
    </source>
</evidence>
<feature type="binding site" description="axial binding residue" evidence="14">
    <location>
        <position position="30"/>
    </location>
    <ligand>
        <name>heme</name>
        <dbReference type="ChEBI" id="CHEBI:30413"/>
    </ligand>
    <ligandPart>
        <name>Fe</name>
        <dbReference type="ChEBI" id="CHEBI:18248"/>
    </ligandPart>
</feature>
<dbReference type="KEGG" id="ppha:BVH74_02945"/>
<protein>
    <recommendedName>
        <fullName evidence="4 14">Protoporphyrinogen IX oxidase</fullName>
        <shortName evidence="14">PPO</shortName>
        <ecNumber evidence="14 15">1.3.99.-</ecNumber>
    </recommendedName>
</protein>
<evidence type="ECO:0000256" key="12">
    <source>
        <dbReference type="ARBA" id="ARBA00023136"/>
    </source>
</evidence>
<keyword evidence="7 14" id="KW-0812">Transmembrane</keyword>
<dbReference type="PIRSF" id="PIRSF004638">
    <property type="entry name" value="UCP004638"/>
    <property type="match status" value="1"/>
</dbReference>
<evidence type="ECO:0000256" key="5">
    <source>
        <dbReference type="ARBA" id="ARBA00022475"/>
    </source>
</evidence>
<dbReference type="EC" id="1.3.99.-" evidence="14 15"/>
<evidence type="ECO:0000256" key="3">
    <source>
        <dbReference type="ARBA" id="ARBA00006501"/>
    </source>
</evidence>
<reference evidence="16 17" key="1">
    <citation type="submission" date="2017-03" db="EMBL/GenBank/DDBJ databases">
        <title>Complete genome sequence of the novel DNRA strain Pseudomonas sp. S-6-2 isolated from Chinese polluted river sediment. Journal of Biotechnology.</title>
        <authorList>
            <person name="Li J."/>
            <person name="Xiang F."/>
            <person name="Wang L."/>
            <person name="Xi L."/>
            <person name="Liu J."/>
        </authorList>
    </citation>
    <scope>NUCLEOTIDE SEQUENCE [LARGE SCALE GENOMIC DNA]</scope>
    <source>
        <strain evidence="16 17">S-6-2</strain>
    </source>
</reference>